<evidence type="ECO:0000313" key="1">
    <source>
        <dbReference type="EMBL" id="KIK47709.1"/>
    </source>
</evidence>
<protein>
    <submittedName>
        <fullName evidence="1">Uncharacterized protein</fullName>
    </submittedName>
</protein>
<reference evidence="2" key="2">
    <citation type="submission" date="2015-01" db="EMBL/GenBank/DDBJ databases">
        <title>Evolutionary Origins and Diversification of the Mycorrhizal Mutualists.</title>
        <authorList>
            <consortium name="DOE Joint Genome Institute"/>
            <consortium name="Mycorrhizal Genomics Consortium"/>
            <person name="Kohler A."/>
            <person name="Kuo A."/>
            <person name="Nagy L.G."/>
            <person name="Floudas D."/>
            <person name="Copeland A."/>
            <person name="Barry K.W."/>
            <person name="Cichocki N."/>
            <person name="Veneault-Fourrey C."/>
            <person name="LaButti K."/>
            <person name="Lindquist E.A."/>
            <person name="Lipzen A."/>
            <person name="Lundell T."/>
            <person name="Morin E."/>
            <person name="Murat C."/>
            <person name="Riley R."/>
            <person name="Ohm R."/>
            <person name="Sun H."/>
            <person name="Tunlid A."/>
            <person name="Henrissat B."/>
            <person name="Grigoriev I.V."/>
            <person name="Hibbett D.S."/>
            <person name="Martin F."/>
        </authorList>
    </citation>
    <scope>NUCLEOTIDE SEQUENCE [LARGE SCALE GENOMIC DNA]</scope>
    <source>
        <strain evidence="2">UH-Slu-Lm8-n1</strain>
    </source>
</reference>
<dbReference type="OrthoDB" id="10311267at2759"/>
<dbReference type="AlphaFoldDB" id="A0A0D0BD20"/>
<accession>A0A0D0BD20</accession>
<dbReference type="Proteomes" id="UP000054485">
    <property type="component" value="Unassembled WGS sequence"/>
</dbReference>
<dbReference type="InParanoid" id="A0A0D0BD20"/>
<gene>
    <name evidence="1" type="ORF">CY34DRAFT_191676</name>
</gene>
<keyword evidence="2" id="KW-1185">Reference proteome</keyword>
<proteinExistence type="predicted"/>
<name>A0A0D0BD20_9AGAM</name>
<organism evidence="1 2">
    <name type="scientific">Suillus luteus UH-Slu-Lm8-n1</name>
    <dbReference type="NCBI Taxonomy" id="930992"/>
    <lineage>
        <taxon>Eukaryota</taxon>
        <taxon>Fungi</taxon>
        <taxon>Dikarya</taxon>
        <taxon>Basidiomycota</taxon>
        <taxon>Agaricomycotina</taxon>
        <taxon>Agaricomycetes</taxon>
        <taxon>Agaricomycetidae</taxon>
        <taxon>Boletales</taxon>
        <taxon>Suillineae</taxon>
        <taxon>Suillaceae</taxon>
        <taxon>Suillus</taxon>
    </lineage>
</organism>
<dbReference type="EMBL" id="KN835144">
    <property type="protein sequence ID" value="KIK47709.1"/>
    <property type="molecule type" value="Genomic_DNA"/>
</dbReference>
<evidence type="ECO:0000313" key="2">
    <source>
        <dbReference type="Proteomes" id="UP000054485"/>
    </source>
</evidence>
<reference evidence="1 2" key="1">
    <citation type="submission" date="2014-04" db="EMBL/GenBank/DDBJ databases">
        <authorList>
            <consortium name="DOE Joint Genome Institute"/>
            <person name="Kuo A."/>
            <person name="Ruytinx J."/>
            <person name="Rineau F."/>
            <person name="Colpaert J."/>
            <person name="Kohler A."/>
            <person name="Nagy L.G."/>
            <person name="Floudas D."/>
            <person name="Copeland A."/>
            <person name="Barry K.W."/>
            <person name="Cichocki N."/>
            <person name="Veneault-Fourrey C."/>
            <person name="LaButti K."/>
            <person name="Lindquist E.A."/>
            <person name="Lipzen A."/>
            <person name="Lundell T."/>
            <person name="Morin E."/>
            <person name="Murat C."/>
            <person name="Sun H."/>
            <person name="Tunlid A."/>
            <person name="Henrissat B."/>
            <person name="Grigoriev I.V."/>
            <person name="Hibbett D.S."/>
            <person name="Martin F."/>
            <person name="Nordberg H.P."/>
            <person name="Cantor M.N."/>
            <person name="Hua S.X."/>
        </authorList>
    </citation>
    <scope>NUCLEOTIDE SEQUENCE [LARGE SCALE GENOMIC DNA]</scope>
    <source>
        <strain evidence="1 2">UH-Slu-Lm8-n1</strain>
    </source>
</reference>
<sequence>MMKLPSRPTSGHNDRVCNSVRYFQQVLTLLRTSPSHCMSLDALCLSMLSRGPIYSRLGAIRLKGTLSKAWTCRKFYRVFTSFELLRSIEHDARAFIWSTIAGQWFFL</sequence>
<dbReference type="HOGENOM" id="CLU_2211706_0_0_1"/>